<name>A0A816FEB7_ADIRI</name>
<gene>
    <name evidence="1" type="ORF">EDS130_LOCUS31133</name>
    <name evidence="2" type="ORF">XAT740_LOCUS56758</name>
</gene>
<sequence>MTALFFGFWQYAVMHFIAARYVCLVILSDWFGFVSFREVVVRWNVTEVVDGIPHFSVWVVPESGGFQPVESDLESCFHEICSSRTSRTSIFLDCVRDIVIRYGRGMVYCILRMVLLLGREANCCRLEPTKQTFGTTAV</sequence>
<evidence type="ECO:0000313" key="3">
    <source>
        <dbReference type="Proteomes" id="UP000663828"/>
    </source>
</evidence>
<proteinExistence type="predicted"/>
<evidence type="ECO:0000313" key="1">
    <source>
        <dbReference type="EMBL" id="CAF1310827.1"/>
    </source>
</evidence>
<comment type="caution">
    <text evidence="2">The sequence shown here is derived from an EMBL/GenBank/DDBJ whole genome shotgun (WGS) entry which is preliminary data.</text>
</comment>
<dbReference type="AlphaFoldDB" id="A0A816FEB7"/>
<dbReference type="Proteomes" id="UP000663828">
    <property type="component" value="Unassembled WGS sequence"/>
</dbReference>
<reference evidence="2" key="1">
    <citation type="submission" date="2021-02" db="EMBL/GenBank/DDBJ databases">
        <authorList>
            <person name="Nowell W R."/>
        </authorList>
    </citation>
    <scope>NUCLEOTIDE SEQUENCE</scope>
</reference>
<evidence type="ECO:0000313" key="2">
    <source>
        <dbReference type="EMBL" id="CAF1660462.1"/>
    </source>
</evidence>
<dbReference type="EMBL" id="CAJNOR010011324">
    <property type="protein sequence ID" value="CAF1660462.1"/>
    <property type="molecule type" value="Genomic_DNA"/>
</dbReference>
<keyword evidence="3" id="KW-1185">Reference proteome</keyword>
<dbReference type="EMBL" id="CAJNOJ010000225">
    <property type="protein sequence ID" value="CAF1310827.1"/>
    <property type="molecule type" value="Genomic_DNA"/>
</dbReference>
<protein>
    <submittedName>
        <fullName evidence="2">Uncharacterized protein</fullName>
    </submittedName>
</protein>
<accession>A0A816FEB7</accession>
<dbReference type="Proteomes" id="UP000663852">
    <property type="component" value="Unassembled WGS sequence"/>
</dbReference>
<organism evidence="2 3">
    <name type="scientific">Adineta ricciae</name>
    <name type="common">Rotifer</name>
    <dbReference type="NCBI Taxonomy" id="249248"/>
    <lineage>
        <taxon>Eukaryota</taxon>
        <taxon>Metazoa</taxon>
        <taxon>Spiralia</taxon>
        <taxon>Gnathifera</taxon>
        <taxon>Rotifera</taxon>
        <taxon>Eurotatoria</taxon>
        <taxon>Bdelloidea</taxon>
        <taxon>Adinetida</taxon>
        <taxon>Adinetidae</taxon>
        <taxon>Adineta</taxon>
    </lineage>
</organism>